<dbReference type="AlphaFoldDB" id="A0A0F9E1V4"/>
<name>A0A0F9E1V4_9ZZZZ</name>
<organism evidence="1">
    <name type="scientific">marine sediment metagenome</name>
    <dbReference type="NCBI Taxonomy" id="412755"/>
    <lineage>
        <taxon>unclassified sequences</taxon>
        <taxon>metagenomes</taxon>
        <taxon>ecological metagenomes</taxon>
    </lineage>
</organism>
<protein>
    <recommendedName>
        <fullName evidence="2">ASCH domain-containing protein</fullName>
    </recommendedName>
</protein>
<gene>
    <name evidence="1" type="ORF">LCGC14_2209080</name>
</gene>
<proteinExistence type="predicted"/>
<evidence type="ECO:0008006" key="2">
    <source>
        <dbReference type="Google" id="ProtNLM"/>
    </source>
</evidence>
<reference evidence="1" key="1">
    <citation type="journal article" date="2015" name="Nature">
        <title>Complex archaea that bridge the gap between prokaryotes and eukaryotes.</title>
        <authorList>
            <person name="Spang A."/>
            <person name="Saw J.H."/>
            <person name="Jorgensen S.L."/>
            <person name="Zaremba-Niedzwiedzka K."/>
            <person name="Martijn J."/>
            <person name="Lind A.E."/>
            <person name="van Eijk R."/>
            <person name="Schleper C."/>
            <person name="Guy L."/>
            <person name="Ettema T.J."/>
        </authorList>
    </citation>
    <scope>NUCLEOTIDE SEQUENCE</scope>
</reference>
<accession>A0A0F9E1V4</accession>
<comment type="caution">
    <text evidence="1">The sequence shown here is derived from an EMBL/GenBank/DDBJ whole genome shotgun (WGS) entry which is preliminary data.</text>
</comment>
<sequence>MRILGFSKKWDKLNNIEFTTFRSPRKDRDWEADETVQIVYKPRSKKRESLGTARIISKEFRFPLEITEEEAIKDGFNNALEVWLFLKKPKNDTPMNKLTLRWLNEWPQRTA</sequence>
<dbReference type="EMBL" id="LAZR01029277">
    <property type="protein sequence ID" value="KKL60061.1"/>
    <property type="molecule type" value="Genomic_DNA"/>
</dbReference>
<evidence type="ECO:0000313" key="1">
    <source>
        <dbReference type="EMBL" id="KKL60061.1"/>
    </source>
</evidence>